<accession>A0A1M5PC02</accession>
<dbReference type="Pfam" id="PF00839">
    <property type="entry name" value="Cys_rich_FGFR"/>
    <property type="match status" value="1"/>
</dbReference>
<gene>
    <name evidence="2" type="ORF">SAMN05443248_3295</name>
</gene>
<feature type="signal peptide" evidence="1">
    <location>
        <begin position="1"/>
        <end position="20"/>
    </location>
</feature>
<evidence type="ECO:0000256" key="1">
    <source>
        <dbReference type="SAM" id="SignalP"/>
    </source>
</evidence>
<dbReference type="EMBL" id="LT670817">
    <property type="protein sequence ID" value="SHG98979.1"/>
    <property type="molecule type" value="Genomic_DNA"/>
</dbReference>
<reference evidence="2 3" key="1">
    <citation type="submission" date="2016-11" db="EMBL/GenBank/DDBJ databases">
        <authorList>
            <person name="Jaros S."/>
            <person name="Januszkiewicz K."/>
            <person name="Wedrychowicz H."/>
        </authorList>
    </citation>
    <scope>NUCLEOTIDE SEQUENCE [LARGE SCALE GENOMIC DNA]</scope>
    <source>
        <strain evidence="2 3">GAS138</strain>
    </source>
</reference>
<keyword evidence="1" id="KW-0732">Signal</keyword>
<dbReference type="InterPro" id="IPR001893">
    <property type="entry name" value="Cys-rich_GLG1_repeat"/>
</dbReference>
<sequence>MRSIVLALVILLTETSLSFAQGHMGTPQEQQACRRDAQRFCRQQMGDDGAVQQCLQQNRTRLRKSCQKVFASHGM</sequence>
<feature type="chain" id="PRO_5009912902" evidence="1">
    <location>
        <begin position="21"/>
        <end position="75"/>
    </location>
</feature>
<organism evidence="2 3">
    <name type="scientific">Bradyrhizobium erythrophlei</name>
    <dbReference type="NCBI Taxonomy" id="1437360"/>
    <lineage>
        <taxon>Bacteria</taxon>
        <taxon>Pseudomonadati</taxon>
        <taxon>Pseudomonadota</taxon>
        <taxon>Alphaproteobacteria</taxon>
        <taxon>Hyphomicrobiales</taxon>
        <taxon>Nitrobacteraceae</taxon>
        <taxon>Bradyrhizobium</taxon>
    </lineage>
</organism>
<proteinExistence type="predicted"/>
<name>A0A1M5PC02_9BRAD</name>
<dbReference type="GO" id="GO:0016020">
    <property type="term" value="C:membrane"/>
    <property type="evidence" value="ECO:0007669"/>
    <property type="project" value="InterPro"/>
</dbReference>
<protein>
    <submittedName>
        <fullName evidence="2">Cysteine rich repeat-containing protein</fullName>
    </submittedName>
</protein>
<dbReference type="RefSeq" id="WP_079602304.1">
    <property type="nucleotide sequence ID" value="NZ_LT670817.1"/>
</dbReference>
<dbReference type="OrthoDB" id="8453234at2"/>
<evidence type="ECO:0000313" key="3">
    <source>
        <dbReference type="Proteomes" id="UP000189796"/>
    </source>
</evidence>
<dbReference type="Proteomes" id="UP000189796">
    <property type="component" value="Chromosome I"/>
</dbReference>
<evidence type="ECO:0000313" key="2">
    <source>
        <dbReference type="EMBL" id="SHG98979.1"/>
    </source>
</evidence>
<dbReference type="AlphaFoldDB" id="A0A1M5PC02"/>